<keyword evidence="2 7" id="KW-0808">Transferase</keyword>
<comment type="subunit">
    <text evidence="7">Monomer.</text>
</comment>
<keyword evidence="3 7" id="KW-0547">Nucleotide-binding</keyword>
<dbReference type="EMBL" id="JAUSTR010000001">
    <property type="protein sequence ID" value="MDQ0161365.1"/>
    <property type="molecule type" value="Genomic_DNA"/>
</dbReference>
<dbReference type="SUPFAM" id="SSF52540">
    <property type="entry name" value="P-loop containing nucleoside triphosphate hydrolases"/>
    <property type="match status" value="1"/>
</dbReference>
<reference evidence="8 9" key="1">
    <citation type="submission" date="2023-07" db="EMBL/GenBank/DDBJ databases">
        <title>Genomic Encyclopedia of Type Strains, Phase IV (KMG-IV): sequencing the most valuable type-strain genomes for metagenomic binning, comparative biology and taxonomic classification.</title>
        <authorList>
            <person name="Goeker M."/>
        </authorList>
    </citation>
    <scope>NUCLEOTIDE SEQUENCE [LARGE SCALE GENOMIC DNA]</scope>
    <source>
        <strain evidence="8 9">DSM 19092</strain>
    </source>
</reference>
<gene>
    <name evidence="7" type="primary">aroK</name>
    <name evidence="8" type="ORF">J2S06_000435</name>
</gene>
<dbReference type="PANTHER" id="PTHR21087:SF16">
    <property type="entry name" value="SHIKIMATE KINASE 1, CHLOROPLASTIC"/>
    <property type="match status" value="1"/>
</dbReference>
<evidence type="ECO:0000313" key="8">
    <source>
        <dbReference type="EMBL" id="MDQ0161365.1"/>
    </source>
</evidence>
<keyword evidence="4 7" id="KW-0418">Kinase</keyword>
<proteinExistence type="inferred from homology"/>
<keyword evidence="7" id="KW-0460">Magnesium</keyword>
<keyword evidence="7" id="KW-0963">Cytoplasm</keyword>
<evidence type="ECO:0000256" key="1">
    <source>
        <dbReference type="ARBA" id="ARBA00022605"/>
    </source>
</evidence>
<evidence type="ECO:0000313" key="9">
    <source>
        <dbReference type="Proteomes" id="UP001225646"/>
    </source>
</evidence>
<accession>A0ABT9VK71</accession>
<evidence type="ECO:0000256" key="6">
    <source>
        <dbReference type="ARBA" id="ARBA00023141"/>
    </source>
</evidence>
<feature type="binding site" evidence="7">
    <location>
        <position position="134"/>
    </location>
    <ligand>
        <name>substrate</name>
    </ligand>
</feature>
<dbReference type="PANTHER" id="PTHR21087">
    <property type="entry name" value="SHIKIMATE KINASE"/>
    <property type="match status" value="1"/>
</dbReference>
<dbReference type="HAMAP" id="MF_00109">
    <property type="entry name" value="Shikimate_kinase"/>
    <property type="match status" value="1"/>
</dbReference>
<dbReference type="GO" id="GO:0004765">
    <property type="term" value="F:shikimate kinase activity"/>
    <property type="evidence" value="ECO:0007669"/>
    <property type="project" value="UniProtKB-EC"/>
</dbReference>
<dbReference type="Gene3D" id="3.40.50.300">
    <property type="entry name" value="P-loop containing nucleotide triphosphate hydrolases"/>
    <property type="match status" value="1"/>
</dbReference>
<comment type="pathway">
    <text evidence="7">Metabolic intermediate biosynthesis; chorismate biosynthesis; chorismate from D-erythrose 4-phosphate and phosphoenolpyruvate: step 5/7.</text>
</comment>
<feature type="binding site" evidence="7">
    <location>
        <position position="15"/>
    </location>
    <ligand>
        <name>Mg(2+)</name>
        <dbReference type="ChEBI" id="CHEBI:18420"/>
    </ligand>
</feature>
<comment type="caution">
    <text evidence="8">The sequence shown here is derived from an EMBL/GenBank/DDBJ whole genome shotgun (WGS) entry which is preliminary data.</text>
</comment>
<feature type="binding site" evidence="7">
    <location>
        <begin position="11"/>
        <end position="16"/>
    </location>
    <ligand>
        <name>ATP</name>
        <dbReference type="ChEBI" id="CHEBI:30616"/>
    </ligand>
</feature>
<evidence type="ECO:0000256" key="2">
    <source>
        <dbReference type="ARBA" id="ARBA00022679"/>
    </source>
</evidence>
<feature type="binding site" evidence="7">
    <location>
        <position position="57"/>
    </location>
    <ligand>
        <name>substrate</name>
    </ligand>
</feature>
<sequence length="172" mass="19747">MKAIFLTGFMGAGKTTIGKLLGEYLQLPVIDTDEQIEKKMGQSIPKIFAEKGEAFFRKIESQCLQQMPTKDVIITTGGGIVIKDENRQWMKENGIVIFLDCDLDVLYERIQQDSNRPLANKKTKPEIIHLFQQRERFYKEADFQIVTSYLTPNEVVWKIVDCLKAQQLGKNS</sequence>
<feature type="binding site" evidence="7">
    <location>
        <position position="78"/>
    </location>
    <ligand>
        <name>substrate</name>
    </ligand>
</feature>
<keyword evidence="1 7" id="KW-0028">Amino-acid biosynthesis</keyword>
<keyword evidence="6 7" id="KW-0057">Aromatic amino acid biosynthesis</keyword>
<protein>
    <recommendedName>
        <fullName evidence="7">Shikimate kinase</fullName>
        <shortName evidence="7">SK</shortName>
        <ecNumber evidence="7">2.7.1.71</ecNumber>
    </recommendedName>
</protein>
<dbReference type="Pfam" id="PF01202">
    <property type="entry name" value="SKI"/>
    <property type="match status" value="1"/>
</dbReference>
<dbReference type="InterPro" id="IPR000623">
    <property type="entry name" value="Shikimate_kinase/TSH1"/>
</dbReference>
<dbReference type="Proteomes" id="UP001225646">
    <property type="component" value="Unassembled WGS sequence"/>
</dbReference>
<keyword evidence="7" id="KW-0479">Metal-binding</keyword>
<dbReference type="InterPro" id="IPR027417">
    <property type="entry name" value="P-loop_NTPase"/>
</dbReference>
<keyword evidence="9" id="KW-1185">Reference proteome</keyword>
<dbReference type="InterPro" id="IPR031322">
    <property type="entry name" value="Shikimate/glucono_kinase"/>
</dbReference>
<keyword evidence="5 7" id="KW-0067">ATP-binding</keyword>
<dbReference type="PRINTS" id="PR01100">
    <property type="entry name" value="SHIKIMTKNASE"/>
</dbReference>
<evidence type="ECO:0000256" key="3">
    <source>
        <dbReference type="ARBA" id="ARBA00022741"/>
    </source>
</evidence>
<evidence type="ECO:0000256" key="5">
    <source>
        <dbReference type="ARBA" id="ARBA00022840"/>
    </source>
</evidence>
<comment type="caution">
    <text evidence="7">Lacks conserved residue(s) required for the propagation of feature annotation.</text>
</comment>
<evidence type="ECO:0000256" key="7">
    <source>
        <dbReference type="HAMAP-Rule" id="MF_00109"/>
    </source>
</evidence>
<dbReference type="RefSeq" id="WP_419151148.1">
    <property type="nucleotide sequence ID" value="NZ_JAUSTR010000001.1"/>
</dbReference>
<feature type="binding site" evidence="7">
    <location>
        <position position="116"/>
    </location>
    <ligand>
        <name>ATP</name>
        <dbReference type="ChEBI" id="CHEBI:30616"/>
    </ligand>
</feature>
<organism evidence="8 9">
    <name type="scientific">Aeribacillus alveayuensis</name>
    <dbReference type="NCBI Taxonomy" id="279215"/>
    <lineage>
        <taxon>Bacteria</taxon>
        <taxon>Bacillati</taxon>
        <taxon>Bacillota</taxon>
        <taxon>Bacilli</taxon>
        <taxon>Bacillales</taxon>
        <taxon>Bacillaceae</taxon>
        <taxon>Aeribacillus</taxon>
    </lineage>
</organism>
<comment type="catalytic activity">
    <reaction evidence="7">
        <text>shikimate + ATP = 3-phosphoshikimate + ADP + H(+)</text>
        <dbReference type="Rhea" id="RHEA:13121"/>
        <dbReference type="ChEBI" id="CHEBI:15378"/>
        <dbReference type="ChEBI" id="CHEBI:30616"/>
        <dbReference type="ChEBI" id="CHEBI:36208"/>
        <dbReference type="ChEBI" id="CHEBI:145989"/>
        <dbReference type="ChEBI" id="CHEBI:456216"/>
        <dbReference type="EC" id="2.7.1.71"/>
    </reaction>
</comment>
<comment type="function">
    <text evidence="7">Catalyzes the specific phosphorylation of the 3-hydroxyl group of shikimic acid using ATP as a cosubstrate.</text>
</comment>
<comment type="similarity">
    <text evidence="7">Belongs to the shikimate kinase family.</text>
</comment>
<dbReference type="CDD" id="cd00464">
    <property type="entry name" value="SK"/>
    <property type="match status" value="1"/>
</dbReference>
<name>A0ABT9VK71_9BACI</name>
<feature type="binding site" evidence="7">
    <location>
        <position position="33"/>
    </location>
    <ligand>
        <name>substrate</name>
    </ligand>
</feature>
<dbReference type="EC" id="2.7.1.71" evidence="7"/>
<comment type="subcellular location">
    <subcellularLocation>
        <location evidence="7">Cytoplasm</location>
    </subcellularLocation>
</comment>
<comment type="cofactor">
    <cofactor evidence="7">
        <name>Mg(2+)</name>
        <dbReference type="ChEBI" id="CHEBI:18420"/>
    </cofactor>
    <text evidence="7">Binds 1 Mg(2+) ion per subunit.</text>
</comment>
<evidence type="ECO:0000256" key="4">
    <source>
        <dbReference type="ARBA" id="ARBA00022777"/>
    </source>
</evidence>